<feature type="compositionally biased region" description="Polar residues" evidence="1">
    <location>
        <begin position="127"/>
        <end position="149"/>
    </location>
</feature>
<dbReference type="InParanoid" id="A0A7C8MJU8"/>
<dbReference type="EMBL" id="WUBL01000153">
    <property type="protein sequence ID" value="KAF2964390.1"/>
    <property type="molecule type" value="Genomic_DNA"/>
</dbReference>
<evidence type="ECO:0000256" key="1">
    <source>
        <dbReference type="SAM" id="MobiDB-lite"/>
    </source>
</evidence>
<proteinExistence type="predicted"/>
<feature type="compositionally biased region" description="Polar residues" evidence="1">
    <location>
        <begin position="171"/>
        <end position="186"/>
    </location>
</feature>
<dbReference type="Proteomes" id="UP000481858">
    <property type="component" value="Unassembled WGS sequence"/>
</dbReference>
<sequence>MSNDNSSSGQSNDRRGSVTSAAFSNLFHRSNSTSASGNGNGAARESVSAAAARDQRRRLSVTTLGLSGASPPSANTPFSFRRGSISTNYSDSIDENAIDDDEPAKMPSSSPFTRRTSFGAQAMRNMRTGQTSPGSGRPTQQARRSSITPRQPPPSAPPLPSASSLSTATSRRMSISQASNTLSARSPSDMLSARSDNGYNWTEQLRFRAESSVTGQRPTFGSVSAATASSSSPPRATPHHDRAKSVSDMPAPPRQPEVMKPRQPERPKPDHMQERILKGDFYMD</sequence>
<feature type="compositionally biased region" description="Pro residues" evidence="1">
    <location>
        <begin position="150"/>
        <end position="160"/>
    </location>
</feature>
<feature type="compositionally biased region" description="Low complexity" evidence="1">
    <location>
        <begin position="222"/>
        <end position="234"/>
    </location>
</feature>
<organism evidence="2 3">
    <name type="scientific">Xylaria multiplex</name>
    <dbReference type="NCBI Taxonomy" id="323545"/>
    <lineage>
        <taxon>Eukaryota</taxon>
        <taxon>Fungi</taxon>
        <taxon>Dikarya</taxon>
        <taxon>Ascomycota</taxon>
        <taxon>Pezizomycotina</taxon>
        <taxon>Sordariomycetes</taxon>
        <taxon>Xylariomycetidae</taxon>
        <taxon>Xylariales</taxon>
        <taxon>Xylariaceae</taxon>
        <taxon>Xylaria</taxon>
    </lineage>
</organism>
<feature type="compositionally biased region" description="Polar residues" evidence="1">
    <location>
        <begin position="18"/>
        <end position="29"/>
    </location>
</feature>
<keyword evidence="3" id="KW-1185">Reference proteome</keyword>
<protein>
    <submittedName>
        <fullName evidence="2">Uncharacterized protein</fullName>
    </submittedName>
</protein>
<dbReference type="OrthoDB" id="5384020at2759"/>
<evidence type="ECO:0000313" key="2">
    <source>
        <dbReference type="EMBL" id="KAF2964390.1"/>
    </source>
</evidence>
<feature type="region of interest" description="Disordered" evidence="1">
    <location>
        <begin position="1"/>
        <end position="284"/>
    </location>
</feature>
<feature type="compositionally biased region" description="Polar residues" evidence="1">
    <location>
        <begin position="107"/>
        <end position="119"/>
    </location>
</feature>
<feature type="compositionally biased region" description="Low complexity" evidence="1">
    <location>
        <begin position="1"/>
        <end position="11"/>
    </location>
</feature>
<feature type="compositionally biased region" description="Polar residues" evidence="1">
    <location>
        <begin position="194"/>
        <end position="203"/>
    </location>
</feature>
<feature type="compositionally biased region" description="Low complexity" evidence="1">
    <location>
        <begin position="30"/>
        <end position="52"/>
    </location>
</feature>
<reference evidence="2 3" key="1">
    <citation type="submission" date="2019-12" db="EMBL/GenBank/DDBJ databases">
        <title>Draft genome sequence of the ascomycete Xylaria multiplex DSM 110363.</title>
        <authorList>
            <person name="Buettner E."/>
            <person name="Kellner H."/>
        </authorList>
    </citation>
    <scope>NUCLEOTIDE SEQUENCE [LARGE SCALE GENOMIC DNA]</scope>
    <source>
        <strain evidence="2 3">DSM 110363</strain>
    </source>
</reference>
<evidence type="ECO:0000313" key="3">
    <source>
        <dbReference type="Proteomes" id="UP000481858"/>
    </source>
</evidence>
<feature type="compositionally biased region" description="Acidic residues" evidence="1">
    <location>
        <begin position="92"/>
        <end position="102"/>
    </location>
</feature>
<feature type="compositionally biased region" description="Basic and acidic residues" evidence="1">
    <location>
        <begin position="257"/>
        <end position="278"/>
    </location>
</feature>
<feature type="compositionally biased region" description="Polar residues" evidence="1">
    <location>
        <begin position="211"/>
        <end position="221"/>
    </location>
</feature>
<feature type="compositionally biased region" description="Polar residues" evidence="1">
    <location>
        <begin position="60"/>
        <end position="91"/>
    </location>
</feature>
<feature type="compositionally biased region" description="Low complexity" evidence="1">
    <location>
        <begin position="161"/>
        <end position="170"/>
    </location>
</feature>
<gene>
    <name evidence="2" type="ORF">GQX73_g9185</name>
</gene>
<dbReference type="AlphaFoldDB" id="A0A7C8MJU8"/>
<comment type="caution">
    <text evidence="2">The sequence shown here is derived from an EMBL/GenBank/DDBJ whole genome shotgun (WGS) entry which is preliminary data.</text>
</comment>
<accession>A0A7C8MJU8</accession>
<name>A0A7C8MJU8_9PEZI</name>